<evidence type="ECO:0000256" key="1">
    <source>
        <dbReference type="SAM" id="MobiDB-lite"/>
    </source>
</evidence>
<gene>
    <name evidence="2" type="ORF">ACFFH4_15500</name>
</gene>
<accession>A0ABV6NJV1</accession>
<dbReference type="Proteomes" id="UP001589833">
    <property type="component" value="Unassembled WGS sequence"/>
</dbReference>
<comment type="caution">
    <text evidence="2">The sequence shown here is derived from an EMBL/GenBank/DDBJ whole genome shotgun (WGS) entry which is preliminary data.</text>
</comment>
<sequence>MDKQEIVEKIQHVQNSDVPYEIFIHHHPPEEFGDAVKLYFNEDKTFKAVVFDPDTKEVFSEEVLKDVDRTLTFICKALAPPKGQVHPERDYIDLDQTEPKGTLEN</sequence>
<name>A0ABV6NJV1_9BACI</name>
<dbReference type="RefSeq" id="WP_273846974.1">
    <property type="nucleotide sequence ID" value="NZ_JAQQWT010000021.1"/>
</dbReference>
<evidence type="ECO:0000313" key="3">
    <source>
        <dbReference type="Proteomes" id="UP001589833"/>
    </source>
</evidence>
<evidence type="ECO:0000313" key="2">
    <source>
        <dbReference type="EMBL" id="MFC0560408.1"/>
    </source>
</evidence>
<feature type="compositionally biased region" description="Basic and acidic residues" evidence="1">
    <location>
        <begin position="85"/>
        <end position="105"/>
    </location>
</feature>
<reference evidence="2 3" key="1">
    <citation type="submission" date="2024-09" db="EMBL/GenBank/DDBJ databases">
        <authorList>
            <person name="Sun Q."/>
            <person name="Mori K."/>
        </authorList>
    </citation>
    <scope>NUCLEOTIDE SEQUENCE [LARGE SCALE GENOMIC DNA]</scope>
    <source>
        <strain evidence="2 3">NCAIM B.02301</strain>
    </source>
</reference>
<proteinExistence type="predicted"/>
<dbReference type="EMBL" id="JBHLTR010000026">
    <property type="protein sequence ID" value="MFC0560408.1"/>
    <property type="molecule type" value="Genomic_DNA"/>
</dbReference>
<organism evidence="2 3">
    <name type="scientific">Halalkalibacter alkalisediminis</name>
    <dbReference type="NCBI Taxonomy" id="935616"/>
    <lineage>
        <taxon>Bacteria</taxon>
        <taxon>Bacillati</taxon>
        <taxon>Bacillota</taxon>
        <taxon>Bacilli</taxon>
        <taxon>Bacillales</taxon>
        <taxon>Bacillaceae</taxon>
        <taxon>Halalkalibacter</taxon>
    </lineage>
</organism>
<keyword evidence="3" id="KW-1185">Reference proteome</keyword>
<feature type="region of interest" description="Disordered" evidence="1">
    <location>
        <begin position="82"/>
        <end position="105"/>
    </location>
</feature>
<protein>
    <submittedName>
        <fullName evidence="2">Uncharacterized protein</fullName>
    </submittedName>
</protein>